<evidence type="ECO:0000313" key="3">
    <source>
        <dbReference type="EMBL" id="KAF8778929.1"/>
    </source>
</evidence>
<evidence type="ECO:0000256" key="1">
    <source>
        <dbReference type="SAM" id="Coils"/>
    </source>
</evidence>
<name>A0A8T0EY52_ARGBR</name>
<keyword evidence="4" id="KW-1185">Reference proteome</keyword>
<keyword evidence="1" id="KW-0175">Coiled coil</keyword>
<sequence length="612" mass="69466">MSLIQSPAMEGDGRSEDSSSCKSVLSDKSYYSGKASCASEFIISIQNHCRQLKNWKREINSADCKAYNVNRQLNGECSLSEKAELLKRLDDLNRTIDYNKEKLNSAKPCINKGCRTHDGNRNLCTYISTSQERMLRLNYTASTFIDTLQQMKENKLEHTAQYLEDYSKLKEIQVDIRNIANELDDITPCPLENCERHTPDNVKQPPQSMDIDNTPEKNNKKNTNTEENYQMLKPGSSQHRKVGGSPSRAGTPSTVVNRTFRDLFGFIEVRSKREKEKLLVYTFGSRDQIGKTYEVVKFTLCNPRDPEKSIEMEALLYDVISSSPFKVPPNKLEKMLKKWGKDRPPRPDRRGSRASRESTKDDRHTVDGTEISSQPGHNRKGLNSREEKKEKSGVRPPKKNLTPLRRSNAAVTSSSTPDKKLEPVKEDVSSKETELDSCVKKEKDAKEEKNEKIKSESVSKDIEKTPEKLTNSIAKRKNMNIPREVNRIDNTDGMEEKGMSIRDLEEEASLLIILTNMQFSKVDEGKLGHLRHKDEDSEVSVKLALRKTLGKTTLSREKLETLIIEIEGALSSRPLTYVFSDFQGPVSLTPAHLLMGRRVNSYLLPGLLSTLI</sequence>
<reference evidence="3" key="1">
    <citation type="journal article" date="2020" name="bioRxiv">
        <title>Chromosome-level reference genome of the European wasp spider Argiope bruennichi: a resource for studies on range expansion and evolutionary adaptation.</title>
        <authorList>
            <person name="Sheffer M.M."/>
            <person name="Hoppe A."/>
            <person name="Krehenwinkel H."/>
            <person name="Uhl G."/>
            <person name="Kuss A.W."/>
            <person name="Jensen L."/>
            <person name="Jensen C."/>
            <person name="Gillespie R.G."/>
            <person name="Hoff K.J."/>
            <person name="Prost S."/>
        </authorList>
    </citation>
    <scope>NUCLEOTIDE SEQUENCE</scope>
</reference>
<feature type="region of interest" description="Disordered" evidence="2">
    <location>
        <begin position="336"/>
        <end position="464"/>
    </location>
</feature>
<accession>A0A8T0EY52</accession>
<comment type="caution">
    <text evidence="3">The sequence shown here is derived from an EMBL/GenBank/DDBJ whole genome shotgun (WGS) entry which is preliminary data.</text>
</comment>
<dbReference type="AlphaFoldDB" id="A0A8T0EY52"/>
<evidence type="ECO:0000313" key="4">
    <source>
        <dbReference type="Proteomes" id="UP000807504"/>
    </source>
</evidence>
<feature type="compositionally biased region" description="Basic and acidic residues" evidence="2">
    <location>
        <begin position="417"/>
        <end position="464"/>
    </location>
</feature>
<evidence type="ECO:0000256" key="2">
    <source>
        <dbReference type="SAM" id="MobiDB-lite"/>
    </source>
</evidence>
<feature type="coiled-coil region" evidence="1">
    <location>
        <begin position="45"/>
        <end position="102"/>
    </location>
</feature>
<protein>
    <submittedName>
        <fullName evidence="3">Uncharacterized protein</fullName>
    </submittedName>
</protein>
<feature type="compositionally biased region" description="Basic and acidic residues" evidence="2">
    <location>
        <begin position="336"/>
        <end position="367"/>
    </location>
</feature>
<reference evidence="3" key="2">
    <citation type="submission" date="2020-06" db="EMBL/GenBank/DDBJ databases">
        <authorList>
            <person name="Sheffer M."/>
        </authorList>
    </citation>
    <scope>NUCLEOTIDE SEQUENCE</scope>
</reference>
<gene>
    <name evidence="3" type="ORF">HNY73_015603</name>
</gene>
<dbReference type="EMBL" id="JABXBU010002072">
    <property type="protein sequence ID" value="KAF8778929.1"/>
    <property type="molecule type" value="Genomic_DNA"/>
</dbReference>
<proteinExistence type="predicted"/>
<feature type="region of interest" description="Disordered" evidence="2">
    <location>
        <begin position="192"/>
        <end position="254"/>
    </location>
</feature>
<organism evidence="3 4">
    <name type="scientific">Argiope bruennichi</name>
    <name type="common">Wasp spider</name>
    <name type="synonym">Aranea bruennichi</name>
    <dbReference type="NCBI Taxonomy" id="94029"/>
    <lineage>
        <taxon>Eukaryota</taxon>
        <taxon>Metazoa</taxon>
        <taxon>Ecdysozoa</taxon>
        <taxon>Arthropoda</taxon>
        <taxon>Chelicerata</taxon>
        <taxon>Arachnida</taxon>
        <taxon>Araneae</taxon>
        <taxon>Araneomorphae</taxon>
        <taxon>Entelegynae</taxon>
        <taxon>Araneoidea</taxon>
        <taxon>Araneidae</taxon>
        <taxon>Argiope</taxon>
    </lineage>
</organism>
<dbReference type="Proteomes" id="UP000807504">
    <property type="component" value="Unassembled WGS sequence"/>
</dbReference>
<feature type="compositionally biased region" description="Basic and acidic residues" evidence="2">
    <location>
        <begin position="383"/>
        <end position="393"/>
    </location>
</feature>
<feature type="region of interest" description="Disordered" evidence="2">
    <location>
        <begin position="1"/>
        <end position="21"/>
    </location>
</feature>